<organism evidence="2 3">
    <name type="scientific">Psychroserpens luteus</name>
    <dbReference type="NCBI Taxonomy" id="1434066"/>
    <lineage>
        <taxon>Bacteria</taxon>
        <taxon>Pseudomonadati</taxon>
        <taxon>Bacteroidota</taxon>
        <taxon>Flavobacteriia</taxon>
        <taxon>Flavobacteriales</taxon>
        <taxon>Flavobacteriaceae</taxon>
        <taxon>Psychroserpens</taxon>
    </lineage>
</organism>
<keyword evidence="3" id="KW-1185">Reference proteome</keyword>
<keyword evidence="1" id="KW-1133">Transmembrane helix</keyword>
<dbReference type="Proteomes" id="UP001597548">
    <property type="component" value="Unassembled WGS sequence"/>
</dbReference>
<evidence type="ECO:0000256" key="1">
    <source>
        <dbReference type="SAM" id="Phobius"/>
    </source>
</evidence>
<feature type="transmembrane region" description="Helical" evidence="1">
    <location>
        <begin position="71"/>
        <end position="92"/>
    </location>
</feature>
<proteinExistence type="predicted"/>
<feature type="transmembrane region" description="Helical" evidence="1">
    <location>
        <begin position="7"/>
        <end position="24"/>
    </location>
</feature>
<sequence length="145" mass="16814">MNLPGNLAKSSLLASVIFWIIIWSKEFEMNMMPFVLLSYIPIFLCVLIVIVASICPFFWSAKNEIYTKAQVFKMCFPYYTCITFGLCCYGIITSDYDLYFSAFCISAYITTNQSWVWFAKENTNTNSHDNPKQLINCEQHVTIEK</sequence>
<evidence type="ECO:0000313" key="3">
    <source>
        <dbReference type="Proteomes" id="UP001597548"/>
    </source>
</evidence>
<name>A0ABW5ZSA7_9FLAO</name>
<comment type="caution">
    <text evidence="2">The sequence shown here is derived from an EMBL/GenBank/DDBJ whole genome shotgun (WGS) entry which is preliminary data.</text>
</comment>
<reference evidence="3" key="1">
    <citation type="journal article" date="2019" name="Int. J. Syst. Evol. Microbiol.">
        <title>The Global Catalogue of Microorganisms (GCM) 10K type strain sequencing project: providing services to taxonomists for standard genome sequencing and annotation.</title>
        <authorList>
            <consortium name="The Broad Institute Genomics Platform"/>
            <consortium name="The Broad Institute Genome Sequencing Center for Infectious Disease"/>
            <person name="Wu L."/>
            <person name="Ma J."/>
        </authorList>
    </citation>
    <scope>NUCLEOTIDE SEQUENCE [LARGE SCALE GENOMIC DNA]</scope>
    <source>
        <strain evidence="3">KCTC 32514</strain>
    </source>
</reference>
<keyword evidence="1" id="KW-0812">Transmembrane</keyword>
<dbReference type="EMBL" id="JBHUOS010000008">
    <property type="protein sequence ID" value="MFD2915849.1"/>
    <property type="molecule type" value="Genomic_DNA"/>
</dbReference>
<accession>A0ABW5ZSA7</accession>
<evidence type="ECO:0000313" key="2">
    <source>
        <dbReference type="EMBL" id="MFD2915849.1"/>
    </source>
</evidence>
<keyword evidence="1" id="KW-0472">Membrane</keyword>
<gene>
    <name evidence="2" type="ORF">ACFS29_09380</name>
</gene>
<feature type="transmembrane region" description="Helical" evidence="1">
    <location>
        <begin position="36"/>
        <end position="59"/>
    </location>
</feature>
<dbReference type="RefSeq" id="WP_194509266.1">
    <property type="nucleotide sequence ID" value="NZ_JADILU010000007.1"/>
</dbReference>
<protein>
    <submittedName>
        <fullName evidence="2">Uncharacterized protein</fullName>
    </submittedName>
</protein>